<dbReference type="Gene3D" id="3.40.50.150">
    <property type="entry name" value="Vaccinia Virus protein VP39"/>
    <property type="match status" value="1"/>
</dbReference>
<dbReference type="GO" id="GO:0032259">
    <property type="term" value="P:methylation"/>
    <property type="evidence" value="ECO:0007669"/>
    <property type="project" value="UniProtKB-KW"/>
</dbReference>
<keyword evidence="2" id="KW-0489">Methyltransferase</keyword>
<gene>
    <name evidence="2" type="ordered locus">RPE_1515</name>
</gene>
<name>Q07RG9_RHOP5</name>
<dbReference type="Pfam" id="PF08241">
    <property type="entry name" value="Methyltransf_11"/>
    <property type="match status" value="1"/>
</dbReference>
<proteinExistence type="predicted"/>
<reference evidence="2" key="1">
    <citation type="submission" date="2006-09" db="EMBL/GenBank/DDBJ databases">
        <title>Complete sequence of Rhodopseudomonas palustris BisA53.</title>
        <authorList>
            <consortium name="US DOE Joint Genome Institute"/>
            <person name="Copeland A."/>
            <person name="Lucas S."/>
            <person name="Lapidus A."/>
            <person name="Barry K."/>
            <person name="Detter J.C."/>
            <person name="Glavina del Rio T."/>
            <person name="Hammon N."/>
            <person name="Israni S."/>
            <person name="Dalin E."/>
            <person name="Tice H."/>
            <person name="Pitluck S."/>
            <person name="Chain P."/>
            <person name="Malfatti S."/>
            <person name="Shin M."/>
            <person name="Vergez L."/>
            <person name="Schmutz J."/>
            <person name="Larimer F."/>
            <person name="Land M."/>
            <person name="Hauser L."/>
            <person name="Pelletier D.A."/>
            <person name="Kyrpides N."/>
            <person name="Kim E."/>
            <person name="Harwood C.S."/>
            <person name="Oda Y."/>
            <person name="Richardson P."/>
        </authorList>
    </citation>
    <scope>NUCLEOTIDE SEQUENCE [LARGE SCALE GENOMIC DNA]</scope>
    <source>
        <strain evidence="2">BisA53</strain>
    </source>
</reference>
<sequence>MAEIDLLRSLPKPKRNIQMRAEAKDPAVIAIAKQYGEMYWDGPREYGYGGYSYDGRWRAVARDMIAHYGLKPGMKVLDVGCGKGFLVKDFMLELPGLEAFGLDVSLYALQHAQPEVIGRLHLGTAEKLPFPDHSFDFVVSLNTIHNFPRPRAIKAMAEIERVSRGKSFVVVDSYRTPAQKAIFESWVLTAEYHDYPEEWIRLFAEAGYTGDWNWTIIE</sequence>
<dbReference type="GO" id="GO:0008757">
    <property type="term" value="F:S-adenosylmethionine-dependent methyltransferase activity"/>
    <property type="evidence" value="ECO:0007669"/>
    <property type="project" value="InterPro"/>
</dbReference>
<dbReference type="STRING" id="316055.RPE_1515"/>
<dbReference type="PANTHER" id="PTHR43591:SF24">
    <property type="entry name" value="2-METHOXY-6-POLYPRENYL-1,4-BENZOQUINOL METHYLASE, MITOCHONDRIAL"/>
    <property type="match status" value="1"/>
</dbReference>
<evidence type="ECO:0000313" key="2">
    <source>
        <dbReference type="EMBL" id="ABJ05465.1"/>
    </source>
</evidence>
<feature type="domain" description="Methyltransferase type 11" evidence="1">
    <location>
        <begin position="77"/>
        <end position="168"/>
    </location>
</feature>
<dbReference type="InterPro" id="IPR013216">
    <property type="entry name" value="Methyltransf_11"/>
</dbReference>
<dbReference type="InterPro" id="IPR029063">
    <property type="entry name" value="SAM-dependent_MTases_sf"/>
</dbReference>
<dbReference type="EMBL" id="CP000463">
    <property type="protein sequence ID" value="ABJ05465.1"/>
    <property type="molecule type" value="Genomic_DNA"/>
</dbReference>
<dbReference type="CDD" id="cd02440">
    <property type="entry name" value="AdoMet_MTases"/>
    <property type="match status" value="1"/>
</dbReference>
<evidence type="ECO:0000259" key="1">
    <source>
        <dbReference type="Pfam" id="PF08241"/>
    </source>
</evidence>
<protein>
    <submittedName>
        <fullName evidence="2">Methyltransferase type 11</fullName>
    </submittedName>
</protein>
<dbReference type="eggNOG" id="COG2226">
    <property type="taxonomic scope" value="Bacteria"/>
</dbReference>
<dbReference type="AlphaFoldDB" id="Q07RG9"/>
<dbReference type="PANTHER" id="PTHR43591">
    <property type="entry name" value="METHYLTRANSFERASE"/>
    <property type="match status" value="1"/>
</dbReference>
<dbReference type="HOGENOM" id="CLU_1259534_0_0_5"/>
<keyword evidence="2" id="KW-0808">Transferase</keyword>
<dbReference type="OrthoDB" id="9808140at2"/>
<organism evidence="2">
    <name type="scientific">Rhodopseudomonas palustris (strain BisA53)</name>
    <dbReference type="NCBI Taxonomy" id="316055"/>
    <lineage>
        <taxon>Bacteria</taxon>
        <taxon>Pseudomonadati</taxon>
        <taxon>Pseudomonadota</taxon>
        <taxon>Alphaproteobacteria</taxon>
        <taxon>Hyphomicrobiales</taxon>
        <taxon>Nitrobacteraceae</taxon>
        <taxon>Rhodopseudomonas</taxon>
    </lineage>
</organism>
<dbReference type="SUPFAM" id="SSF53335">
    <property type="entry name" value="S-adenosyl-L-methionine-dependent methyltransferases"/>
    <property type="match status" value="1"/>
</dbReference>
<accession>Q07RG9</accession>
<dbReference type="KEGG" id="rpe:RPE_1515"/>